<reference evidence="4" key="1">
    <citation type="submission" date="2022-08" db="EMBL/GenBank/DDBJ databases">
        <authorList>
            <person name="Gutierrez-Valencia J."/>
        </authorList>
    </citation>
    <scope>NUCLEOTIDE SEQUENCE</scope>
</reference>
<dbReference type="InterPro" id="IPR042099">
    <property type="entry name" value="ANL_N_sf"/>
</dbReference>
<dbReference type="CDD" id="cd05941">
    <property type="entry name" value="MCS"/>
    <property type="match status" value="1"/>
</dbReference>
<dbReference type="Gene3D" id="3.30.300.30">
    <property type="match status" value="1"/>
</dbReference>
<evidence type="ECO:0000256" key="1">
    <source>
        <dbReference type="ARBA" id="ARBA00006432"/>
    </source>
</evidence>
<sequence>MRSLLLKPLNQHFYSRYYSSHHHQYSSSYYYYCSSPSRFPHSLFNFHPPVLSASSSPSPAPRFGLSSNRQFGSGAAAPGQSSTLMEVVKSVYAQGGERIAIRADQKSYSYAQLGSSAREISILLSAAGLKPVDGVRGNGPLSGARIGIVAKPCFEFVAGVLATWFSGGVAVPLAVSYPESELLHVMNDSEISMVLSTEDHREAMEKVASKCAAKFSLLPTASNVSSQTSAYDQKNVGQMDALEGDDPALIIYTSGTTGKPKGALHTHNSVNSQVEFMPKFSVKGAWQRWRESYPQNGEKADDAITVFSGVPTMYTWLIQGYEALDPDLKTASAYAARQLRLMMCGSSALPVPILQQWETITGHRLLERYGMTEFVMAISNPLKGTRKAGTVGKPLPRVEVKIVQDESDHENTGVGEICVKSPSLFKEYWKLPHVTKESFTDDGFFKTGDAGKIDADGYYVILGRTSADIMKVGGFKLSALEIESILLEHTSVAECCVLGLPDKDYGDAVCAIIVLNEESKKQQDKESKPALSLEELREWAKEKLAPYKVNK</sequence>
<comment type="caution">
    <text evidence="4">The sequence shown here is derived from an EMBL/GenBank/DDBJ whole genome shotgun (WGS) entry which is preliminary data.</text>
</comment>
<dbReference type="InterPro" id="IPR020845">
    <property type="entry name" value="AMP-binding_CS"/>
</dbReference>
<dbReference type="PROSITE" id="PS00455">
    <property type="entry name" value="AMP_BINDING"/>
    <property type="match status" value="1"/>
</dbReference>
<evidence type="ECO:0000313" key="4">
    <source>
        <dbReference type="EMBL" id="CAI0423188.1"/>
    </source>
</evidence>
<proteinExistence type="inferred from homology"/>
<name>A0AAV0KLX9_9ROSI</name>
<dbReference type="Gene3D" id="3.40.50.12780">
    <property type="entry name" value="N-terminal domain of ligase-like"/>
    <property type="match status" value="2"/>
</dbReference>
<dbReference type="GO" id="GO:0006631">
    <property type="term" value="P:fatty acid metabolic process"/>
    <property type="evidence" value="ECO:0007669"/>
    <property type="project" value="TreeGrafter"/>
</dbReference>
<evidence type="ECO:0008006" key="6">
    <source>
        <dbReference type="Google" id="ProtNLM"/>
    </source>
</evidence>
<organism evidence="4 5">
    <name type="scientific">Linum tenue</name>
    <dbReference type="NCBI Taxonomy" id="586396"/>
    <lineage>
        <taxon>Eukaryota</taxon>
        <taxon>Viridiplantae</taxon>
        <taxon>Streptophyta</taxon>
        <taxon>Embryophyta</taxon>
        <taxon>Tracheophyta</taxon>
        <taxon>Spermatophyta</taxon>
        <taxon>Magnoliopsida</taxon>
        <taxon>eudicotyledons</taxon>
        <taxon>Gunneridae</taxon>
        <taxon>Pentapetalae</taxon>
        <taxon>rosids</taxon>
        <taxon>fabids</taxon>
        <taxon>Malpighiales</taxon>
        <taxon>Linaceae</taxon>
        <taxon>Linum</taxon>
    </lineage>
</organism>
<dbReference type="Pfam" id="PF13193">
    <property type="entry name" value="AMP-binding_C"/>
    <property type="match status" value="1"/>
</dbReference>
<evidence type="ECO:0000259" key="2">
    <source>
        <dbReference type="Pfam" id="PF00501"/>
    </source>
</evidence>
<dbReference type="GO" id="GO:0031956">
    <property type="term" value="F:medium-chain fatty acid-CoA ligase activity"/>
    <property type="evidence" value="ECO:0007669"/>
    <property type="project" value="TreeGrafter"/>
</dbReference>
<accession>A0AAV0KLX9</accession>
<dbReference type="EMBL" id="CAMGYJ010000005">
    <property type="protein sequence ID" value="CAI0423188.1"/>
    <property type="molecule type" value="Genomic_DNA"/>
</dbReference>
<gene>
    <name evidence="4" type="ORF">LITE_LOCUS19421</name>
</gene>
<keyword evidence="5" id="KW-1185">Reference proteome</keyword>
<evidence type="ECO:0000259" key="3">
    <source>
        <dbReference type="Pfam" id="PF13193"/>
    </source>
</evidence>
<feature type="domain" description="AMP-dependent synthetase/ligase" evidence="2">
    <location>
        <begin position="93"/>
        <end position="277"/>
    </location>
</feature>
<dbReference type="Proteomes" id="UP001154282">
    <property type="component" value="Unassembled WGS sequence"/>
</dbReference>
<dbReference type="SUPFAM" id="SSF56801">
    <property type="entry name" value="Acetyl-CoA synthetase-like"/>
    <property type="match status" value="1"/>
</dbReference>
<dbReference type="PANTHER" id="PTHR43201:SF8">
    <property type="entry name" value="ACYL-COA SYNTHETASE FAMILY MEMBER 3"/>
    <property type="match status" value="1"/>
</dbReference>
<dbReference type="InterPro" id="IPR025110">
    <property type="entry name" value="AMP-bd_C"/>
</dbReference>
<comment type="similarity">
    <text evidence="1">Belongs to the ATP-dependent AMP-binding enzyme family.</text>
</comment>
<evidence type="ECO:0000313" key="5">
    <source>
        <dbReference type="Proteomes" id="UP001154282"/>
    </source>
</evidence>
<protein>
    <recommendedName>
        <fullName evidence="6">Malonate--CoA ligase</fullName>
    </recommendedName>
</protein>
<dbReference type="AlphaFoldDB" id="A0AAV0KLX9"/>
<feature type="domain" description="AMP-dependent synthetase/ligase" evidence="2">
    <location>
        <begin position="303"/>
        <end position="429"/>
    </location>
</feature>
<dbReference type="PANTHER" id="PTHR43201">
    <property type="entry name" value="ACYL-COA SYNTHETASE"/>
    <property type="match status" value="1"/>
</dbReference>
<dbReference type="Pfam" id="PF00501">
    <property type="entry name" value="AMP-binding"/>
    <property type="match status" value="2"/>
</dbReference>
<dbReference type="InterPro" id="IPR045851">
    <property type="entry name" value="AMP-bd_C_sf"/>
</dbReference>
<dbReference type="InterPro" id="IPR000873">
    <property type="entry name" value="AMP-dep_synth/lig_dom"/>
</dbReference>
<feature type="domain" description="AMP-binding enzyme C-terminal" evidence="3">
    <location>
        <begin position="481"/>
        <end position="551"/>
    </location>
</feature>